<feature type="domain" description="Carboxylesterase type B" evidence="6">
    <location>
        <begin position="24"/>
        <end position="469"/>
    </location>
</feature>
<evidence type="ECO:0000256" key="5">
    <source>
        <dbReference type="RuleBase" id="RU361235"/>
    </source>
</evidence>
<evidence type="ECO:0000256" key="4">
    <source>
        <dbReference type="ARBA" id="ARBA00023180"/>
    </source>
</evidence>
<organism evidence="7">
    <name type="scientific">Macrotermes barneyi</name>
    <dbReference type="NCBI Taxonomy" id="46573"/>
    <lineage>
        <taxon>Eukaryota</taxon>
        <taxon>Metazoa</taxon>
        <taxon>Ecdysozoa</taxon>
        <taxon>Arthropoda</taxon>
        <taxon>Hexapoda</taxon>
        <taxon>Insecta</taxon>
        <taxon>Pterygota</taxon>
        <taxon>Neoptera</taxon>
        <taxon>Polyneoptera</taxon>
        <taxon>Dictyoptera</taxon>
        <taxon>Blattodea</taxon>
        <taxon>Blattoidea</taxon>
        <taxon>Termitoidae</taxon>
        <taxon>Termitidae</taxon>
        <taxon>Macrotermitinae</taxon>
        <taxon>Macrotermes</taxon>
    </lineage>
</organism>
<dbReference type="EC" id="3.1.1.-" evidence="5"/>
<dbReference type="PANTHER" id="PTHR11559">
    <property type="entry name" value="CARBOXYLESTERASE"/>
    <property type="match status" value="1"/>
</dbReference>
<dbReference type="ESTHER" id="9neop-a0a089grw2">
    <property type="family name" value="Carb_B_Arthropoda"/>
</dbReference>
<dbReference type="InterPro" id="IPR019826">
    <property type="entry name" value="Carboxylesterase_B_AS"/>
</dbReference>
<evidence type="ECO:0000256" key="1">
    <source>
        <dbReference type="ARBA" id="ARBA00005964"/>
    </source>
</evidence>
<keyword evidence="5" id="KW-0732">Signal</keyword>
<dbReference type="GO" id="GO:0052689">
    <property type="term" value="F:carboxylic ester hydrolase activity"/>
    <property type="evidence" value="ECO:0007669"/>
    <property type="project" value="UniProtKB-KW"/>
</dbReference>
<evidence type="ECO:0000256" key="3">
    <source>
        <dbReference type="ARBA" id="ARBA00022801"/>
    </source>
</evidence>
<dbReference type="InterPro" id="IPR029058">
    <property type="entry name" value="AB_hydrolase_fold"/>
</dbReference>
<protein>
    <recommendedName>
        <fullName evidence="5">Carboxylic ester hydrolase</fullName>
        <ecNumber evidence="5">3.1.1.-</ecNumber>
    </recommendedName>
</protein>
<dbReference type="PROSITE" id="PS00122">
    <property type="entry name" value="CARBOXYLESTERASE_B_1"/>
    <property type="match status" value="1"/>
</dbReference>
<reference evidence="7" key="1">
    <citation type="submission" date="2014-06" db="EMBL/GenBank/DDBJ databases">
        <title>Transcriptome analysis of a fungus-grown higher termite Macrotermes barneyi midgut.</title>
        <authorList>
            <person name="Yu M."/>
            <person name="Shi X."/>
            <person name="Ni J."/>
        </authorList>
    </citation>
    <scope>NUCLEOTIDE SEQUENCE</scope>
</reference>
<feature type="chain" id="PRO_5005106720" description="Carboxylic ester hydrolase" evidence="5">
    <location>
        <begin position="18"/>
        <end position="476"/>
    </location>
</feature>
<dbReference type="SUPFAM" id="SSF53474">
    <property type="entry name" value="alpha/beta-Hydrolases"/>
    <property type="match status" value="1"/>
</dbReference>
<evidence type="ECO:0000259" key="6">
    <source>
        <dbReference type="Pfam" id="PF00135"/>
    </source>
</evidence>
<dbReference type="PROSITE" id="PS00941">
    <property type="entry name" value="CARBOXYLESTERASE_B_2"/>
    <property type="match status" value="1"/>
</dbReference>
<dbReference type="InterPro" id="IPR019819">
    <property type="entry name" value="Carboxylesterase_B_CS"/>
</dbReference>
<keyword evidence="2" id="KW-0719">Serine esterase</keyword>
<dbReference type="Gene3D" id="3.40.50.1820">
    <property type="entry name" value="alpha/beta hydrolase"/>
    <property type="match status" value="1"/>
</dbReference>
<keyword evidence="4" id="KW-0325">Glycoprotein</keyword>
<comment type="similarity">
    <text evidence="1 5">Belongs to the type-B carboxylesterase/lipase family.</text>
</comment>
<keyword evidence="3 5" id="KW-0378">Hydrolase</keyword>
<dbReference type="AlphaFoldDB" id="A0A089GRW2"/>
<sequence length="476" mass="52057">MLGTVLLLLTPLLVAGAAPPQLGPLVHVEQGALRGTYLTSAGGRKIAAFQGIPYVRPPTGKHRFKEPAPTKPWRGVWPATTPGSDCLQYYPYDTQSTIRGNEDCLYLNVYSPMLPAGGSAPLLDVIVNIHPGAFMFGSGSESGPKYLLDHDVILVTFNYRLGPFGFLTTEDEVVPGNMGLKDQTAALLWVQRNIASFGGNPANVTITGQSAGGASVHFHYLSPLSHGLFQRGISQSGTALCPWTQMENGRDKATKLAQELGCNIQTSRELIDCLRHRPAKMIVEKLAVFVEWENMPFSPFGATVEVAGAAPFLDRQPTDILLDGNVQDLPWMTTVATEEGLYPTAAWVAREDILNEIQNRFSEVAPLILDYNYTVPEKQKLAVTQSIHQFYLQGKTISTDTTCNFIQMAGDRHFVVEMERAARIQAAVNSAPVYVYQFGYRGKHSLSEYISGTNTDFGATHVDDGSFCIASSLPYY</sequence>
<proteinExistence type="evidence at transcript level"/>
<dbReference type="Pfam" id="PF00135">
    <property type="entry name" value="COesterase"/>
    <property type="match status" value="1"/>
</dbReference>
<evidence type="ECO:0000313" key="7">
    <source>
        <dbReference type="EMBL" id="AIP87046.1"/>
    </source>
</evidence>
<feature type="signal peptide" evidence="5">
    <location>
        <begin position="1"/>
        <end position="17"/>
    </location>
</feature>
<evidence type="ECO:0000256" key="2">
    <source>
        <dbReference type="ARBA" id="ARBA00022487"/>
    </source>
</evidence>
<dbReference type="EMBL" id="KM025026">
    <property type="protein sequence ID" value="AIP87046.1"/>
    <property type="molecule type" value="mRNA"/>
</dbReference>
<name>A0A089GRW2_9NEOP</name>
<dbReference type="InterPro" id="IPR050309">
    <property type="entry name" value="Type-B_Carboxylest/Lipase"/>
</dbReference>
<dbReference type="InterPro" id="IPR002018">
    <property type="entry name" value="CarbesteraseB"/>
</dbReference>
<accession>A0A089GRW2</accession>